<feature type="region of interest" description="Disordered" evidence="12">
    <location>
        <begin position="688"/>
        <end position="719"/>
    </location>
</feature>
<keyword evidence="4" id="KW-0964">Secreted</keyword>
<dbReference type="InterPro" id="IPR041805">
    <property type="entry name" value="ASMase/PPN1_MPP"/>
</dbReference>
<evidence type="ECO:0000256" key="1">
    <source>
        <dbReference type="ARBA" id="ARBA00001947"/>
    </source>
</evidence>
<dbReference type="Pfam" id="PF00149">
    <property type="entry name" value="Metallophos"/>
    <property type="match status" value="1"/>
</dbReference>
<dbReference type="GO" id="GO:0005615">
    <property type="term" value="C:extracellular space"/>
    <property type="evidence" value="ECO:0007669"/>
    <property type="project" value="TreeGrafter"/>
</dbReference>
<keyword evidence="13" id="KW-0812">Transmembrane</keyword>
<reference evidence="15 16" key="1">
    <citation type="journal article" date="2017" name="Gigascience">
        <title>Draft genome of the honey bee ectoparasitic mite, Tropilaelaps mercedesae, is shaped by the parasitic life history.</title>
        <authorList>
            <person name="Dong X."/>
            <person name="Armstrong S.D."/>
            <person name="Xia D."/>
            <person name="Makepeace B.L."/>
            <person name="Darby A.C."/>
            <person name="Kadowaki T."/>
        </authorList>
    </citation>
    <scope>NUCLEOTIDE SEQUENCE [LARGE SCALE GENOMIC DNA]</scope>
    <source>
        <strain evidence="15">Wuxi-XJTLU</strain>
    </source>
</reference>
<keyword evidence="10" id="KW-0325">Glycoprotein</keyword>
<evidence type="ECO:0000256" key="9">
    <source>
        <dbReference type="ARBA" id="ARBA00023157"/>
    </source>
</evidence>
<keyword evidence="13" id="KW-0472">Membrane</keyword>
<dbReference type="PANTHER" id="PTHR10340:SF34">
    <property type="entry name" value="SPHINGOMYELIN PHOSPHODIESTERASE"/>
    <property type="match status" value="1"/>
</dbReference>
<dbReference type="Proteomes" id="UP000192247">
    <property type="component" value="Unassembled WGS sequence"/>
</dbReference>
<evidence type="ECO:0000313" key="16">
    <source>
        <dbReference type="Proteomes" id="UP000192247"/>
    </source>
</evidence>
<comment type="catalytic activity">
    <reaction evidence="11">
        <text>a sphingomyelin + H2O = phosphocholine + an N-acylsphing-4-enine + H(+)</text>
        <dbReference type="Rhea" id="RHEA:19253"/>
        <dbReference type="ChEBI" id="CHEBI:15377"/>
        <dbReference type="ChEBI" id="CHEBI:15378"/>
        <dbReference type="ChEBI" id="CHEBI:17636"/>
        <dbReference type="ChEBI" id="CHEBI:52639"/>
        <dbReference type="ChEBI" id="CHEBI:295975"/>
        <dbReference type="EC" id="3.1.4.12"/>
    </reaction>
    <physiologicalReaction direction="left-to-right" evidence="11">
        <dbReference type="Rhea" id="RHEA:19254"/>
    </physiologicalReaction>
</comment>
<evidence type="ECO:0000256" key="7">
    <source>
        <dbReference type="ARBA" id="ARBA00022801"/>
    </source>
</evidence>
<feature type="domain" description="Saposin B-type" evidence="14">
    <location>
        <begin position="147"/>
        <end position="235"/>
    </location>
</feature>
<keyword evidence="7" id="KW-0378">Hydrolase</keyword>
<dbReference type="Gene3D" id="3.60.21.10">
    <property type="match status" value="1"/>
</dbReference>
<keyword evidence="5" id="KW-0479">Metal-binding</keyword>
<keyword evidence="16" id="KW-1185">Reference proteome</keyword>
<keyword evidence="13" id="KW-1133">Transmembrane helix</keyword>
<dbReference type="GO" id="GO:0004767">
    <property type="term" value="F:sphingomyelin phosphodiesterase activity"/>
    <property type="evidence" value="ECO:0007669"/>
    <property type="project" value="UniProtKB-EC"/>
</dbReference>
<name>A0A1V9XSV7_9ACAR</name>
<keyword evidence="9" id="KW-1015">Disulfide bond</keyword>
<comment type="similarity">
    <text evidence="3">Belongs to the acid sphingomyelinase family.</text>
</comment>
<comment type="cofactor">
    <cofactor evidence="1">
        <name>Zn(2+)</name>
        <dbReference type="ChEBI" id="CHEBI:29105"/>
    </cofactor>
</comment>
<dbReference type="GO" id="GO:0016020">
    <property type="term" value="C:membrane"/>
    <property type="evidence" value="ECO:0007669"/>
    <property type="project" value="GOC"/>
</dbReference>
<comment type="subcellular location">
    <subcellularLocation>
        <location evidence="2">Secreted</location>
    </subcellularLocation>
</comment>
<dbReference type="InParanoid" id="A0A1V9XSV7"/>
<evidence type="ECO:0000256" key="3">
    <source>
        <dbReference type="ARBA" id="ARBA00008234"/>
    </source>
</evidence>
<accession>A0A1V9XSV7</accession>
<feature type="transmembrane region" description="Helical" evidence="13">
    <location>
        <begin position="28"/>
        <end position="48"/>
    </location>
</feature>
<dbReference type="GO" id="GO:0046872">
    <property type="term" value="F:metal ion binding"/>
    <property type="evidence" value="ECO:0007669"/>
    <property type="project" value="UniProtKB-KW"/>
</dbReference>
<dbReference type="CDD" id="cd00842">
    <property type="entry name" value="MPP_ASMase"/>
    <property type="match status" value="1"/>
</dbReference>
<evidence type="ECO:0000256" key="6">
    <source>
        <dbReference type="ARBA" id="ARBA00022729"/>
    </source>
</evidence>
<dbReference type="PANTHER" id="PTHR10340">
    <property type="entry name" value="SPHINGOMYELIN PHOSPHODIESTERASE"/>
    <property type="match status" value="1"/>
</dbReference>
<dbReference type="InterPro" id="IPR045473">
    <property type="entry name" value="ASM_C"/>
</dbReference>
<dbReference type="OrthoDB" id="282973at2759"/>
<evidence type="ECO:0000256" key="2">
    <source>
        <dbReference type="ARBA" id="ARBA00004613"/>
    </source>
</evidence>
<proteinExistence type="inferred from homology"/>
<evidence type="ECO:0000256" key="13">
    <source>
        <dbReference type="SAM" id="Phobius"/>
    </source>
</evidence>
<keyword evidence="6" id="KW-0732">Signal</keyword>
<organism evidence="15 16">
    <name type="scientific">Tropilaelaps mercedesae</name>
    <dbReference type="NCBI Taxonomy" id="418985"/>
    <lineage>
        <taxon>Eukaryota</taxon>
        <taxon>Metazoa</taxon>
        <taxon>Ecdysozoa</taxon>
        <taxon>Arthropoda</taxon>
        <taxon>Chelicerata</taxon>
        <taxon>Arachnida</taxon>
        <taxon>Acari</taxon>
        <taxon>Parasitiformes</taxon>
        <taxon>Mesostigmata</taxon>
        <taxon>Gamasina</taxon>
        <taxon>Dermanyssoidea</taxon>
        <taxon>Laelapidae</taxon>
        <taxon>Tropilaelaps</taxon>
    </lineage>
</organism>
<evidence type="ECO:0000256" key="4">
    <source>
        <dbReference type="ARBA" id="ARBA00022525"/>
    </source>
</evidence>
<dbReference type="InterPro" id="IPR008139">
    <property type="entry name" value="SaposinB_dom"/>
</dbReference>
<dbReference type="GO" id="GO:0046513">
    <property type="term" value="P:ceramide biosynthetic process"/>
    <property type="evidence" value="ECO:0007669"/>
    <property type="project" value="UniProtKB-ARBA"/>
</dbReference>
<dbReference type="Pfam" id="PF19272">
    <property type="entry name" value="ASMase_C"/>
    <property type="match status" value="1"/>
</dbReference>
<comment type="caution">
    <text evidence="15">The sequence shown here is derived from an EMBL/GenBank/DDBJ whole genome shotgun (WGS) entry which is preliminary data.</text>
</comment>
<evidence type="ECO:0000256" key="11">
    <source>
        <dbReference type="ARBA" id="ARBA00047268"/>
    </source>
</evidence>
<keyword evidence="8" id="KW-0862">Zinc</keyword>
<evidence type="ECO:0000256" key="10">
    <source>
        <dbReference type="ARBA" id="ARBA00023180"/>
    </source>
</evidence>
<protein>
    <submittedName>
        <fullName evidence="15">Sphingomyelin phosphodiesterase-like</fullName>
    </submittedName>
</protein>
<evidence type="ECO:0000256" key="8">
    <source>
        <dbReference type="ARBA" id="ARBA00022833"/>
    </source>
</evidence>
<dbReference type="InterPro" id="IPR029052">
    <property type="entry name" value="Metallo-depent_PP-like"/>
</dbReference>
<dbReference type="STRING" id="418985.A0A1V9XSV7"/>
<dbReference type="InterPro" id="IPR004843">
    <property type="entry name" value="Calcineurin-like_PHP"/>
</dbReference>
<dbReference type="AlphaFoldDB" id="A0A1V9XSV7"/>
<evidence type="ECO:0000256" key="12">
    <source>
        <dbReference type="SAM" id="MobiDB-lite"/>
    </source>
</evidence>
<dbReference type="EMBL" id="MNPL01004729">
    <property type="protein sequence ID" value="OQR76523.1"/>
    <property type="molecule type" value="Genomic_DNA"/>
</dbReference>
<gene>
    <name evidence="15" type="ORF">BIW11_00579</name>
</gene>
<dbReference type="SUPFAM" id="SSF56300">
    <property type="entry name" value="Metallo-dependent phosphatases"/>
    <property type="match status" value="1"/>
</dbReference>
<evidence type="ECO:0000313" key="15">
    <source>
        <dbReference type="EMBL" id="OQR76523.1"/>
    </source>
</evidence>
<evidence type="ECO:0000256" key="5">
    <source>
        <dbReference type="ARBA" id="ARBA00022723"/>
    </source>
</evidence>
<evidence type="ECO:0000259" key="14">
    <source>
        <dbReference type="PROSITE" id="PS50015"/>
    </source>
</evidence>
<dbReference type="PROSITE" id="PS50015">
    <property type="entry name" value="SAP_B"/>
    <property type="match status" value="1"/>
</dbReference>
<sequence>MCDSCEGLNKWTDVTKMPRSQMPTLKRALPTGVAFVIFLPLVAILRFARTGDNLEVQERRIVNFKAAMQDALKVDEKQQNEFSELINILPNLNLTVLLVHECSARDIQKRFRRAASDEINCKIKYLAHDGDAILSTVLETINTGVTTNETCHTCFELFHAARVALRHLTQRELRKMAGVACSTFFMDLLDSKVCRGLLDEYFDSVYLIGDLVFTARMSRNDICGLLFGPSCGPLSSEAHTWSVDLPKRLPLKRPLQHPSTGMHILHLSDFHYDPHYREGAIAQCEQPLCCRDFSEESAEQTRSGDTSVSGQMSDDEAEDWELANKTTALGVAPLAGRFGDLRHCDMPLETVESLINDAVNIPVKVSHIYLTGDIPPHDIWQSNKTEYYNITNTVYSLLADRLEVNVPVFPAVGNHEAVPPNLFTTTGNEVLGSRMVRTPELYENLAEFWKPWLGDEQLATVRHGGYYAKTVSPALKVISLNTNMCYYLNFWLLVDSRDPGGQLQWLVRELADSEVRGQRAHIIGHVPPSSFDCIHSWSEQFLRIVQRFNSTITGQFYGHTHLDEFTVFYAEDRVTPVGTAFVAPSATPYSAVNPAYKVFQYREDGLLHNAITRSFDLTKANKRGLINWQVEYDAVGAYKLGDLTPSSLDSLANKLQTEPDVFDMFYHRNSPDPRWTNITDLRRSRIAEATQRDVHHNGPARPLDKKTDLLDGHESAFSG</sequence>